<dbReference type="PANTHER" id="PTHR38465">
    <property type="entry name" value="HTH-TYPE TRANSCRIPTIONAL REGULATOR MJ1563-RELATED"/>
    <property type="match status" value="1"/>
</dbReference>
<evidence type="ECO:0000256" key="4">
    <source>
        <dbReference type="PIRNR" id="PIRNR006707"/>
    </source>
</evidence>
<dbReference type="GO" id="GO:0003677">
    <property type="term" value="F:DNA binding"/>
    <property type="evidence" value="ECO:0007669"/>
    <property type="project" value="UniProtKB-UniRule"/>
</dbReference>
<keyword evidence="1 4" id="KW-0805">Transcription regulation</keyword>
<evidence type="ECO:0000313" key="6">
    <source>
        <dbReference type="Proteomes" id="UP000283576"/>
    </source>
</evidence>
<keyword evidence="2 4" id="KW-0238">DNA-binding</keyword>
<evidence type="ECO:0000256" key="1">
    <source>
        <dbReference type="ARBA" id="ARBA00023015"/>
    </source>
</evidence>
<keyword evidence="3 4" id="KW-0804">Transcription</keyword>
<accession>A0A2T4T029</accession>
<evidence type="ECO:0000256" key="3">
    <source>
        <dbReference type="ARBA" id="ARBA00023163"/>
    </source>
</evidence>
<gene>
    <name evidence="5" type="ORF">BUZ01_03290</name>
</gene>
<dbReference type="InterPro" id="IPR036388">
    <property type="entry name" value="WH-like_DNA-bd_sf"/>
</dbReference>
<dbReference type="InterPro" id="IPR036390">
    <property type="entry name" value="WH_DNA-bd_sf"/>
</dbReference>
<reference evidence="5 6" key="1">
    <citation type="journal article" date="2016" name="Front. Microbiol.">
        <title>Comprehensive Phylogenetic Analysis of Bovine Non-aureus Staphylococci Species Based on Whole-Genome Sequencing.</title>
        <authorList>
            <person name="Naushad S."/>
            <person name="Barkema H.W."/>
            <person name="Luby C."/>
            <person name="Condas L.A."/>
            <person name="Nobrega D.B."/>
            <person name="Carson D.A."/>
            <person name="De Buck J."/>
        </authorList>
    </citation>
    <scope>NUCLEOTIDE SEQUENCE [LARGE SCALE GENOMIC DNA]</scope>
    <source>
        <strain evidence="5 6">SNUC 1388</strain>
    </source>
</reference>
<comment type="similarity">
    <text evidence="4">Belongs to the GbsR family.</text>
</comment>
<dbReference type="PANTHER" id="PTHR38465:SF1">
    <property type="entry name" value="HTH-TYPE TRANSCRIPTIONAL REGULATOR MJ1563-RELATED"/>
    <property type="match status" value="1"/>
</dbReference>
<dbReference type="Proteomes" id="UP000283576">
    <property type="component" value="Unassembled WGS sequence"/>
</dbReference>
<name>A0A2T4T029_STAGA</name>
<dbReference type="SUPFAM" id="SSF46785">
    <property type="entry name" value="Winged helix' DNA-binding domain"/>
    <property type="match status" value="1"/>
</dbReference>
<protein>
    <recommendedName>
        <fullName evidence="4">HTH-type transcriptional regulator</fullName>
    </recommendedName>
</protein>
<dbReference type="InterPro" id="IPR052362">
    <property type="entry name" value="HTH-GbsR_regulator"/>
</dbReference>
<comment type="caution">
    <text evidence="5">The sequence shown here is derived from an EMBL/GenBank/DDBJ whole genome shotgun (WGS) entry which is preliminary data.</text>
</comment>
<proteinExistence type="inferred from homology"/>
<dbReference type="NCBIfam" id="NF047500">
    <property type="entry name" value="choline_R_CudC"/>
    <property type="match status" value="1"/>
</dbReference>
<sequence length="185" mass="21735">MVKINDPEHQLETAKDIFINAIGETMDLYGINRSVGNLYGTMLFEDSMTLDEMREELQMSKPSMSAGVKRLQEFDIVKQKFTRGSRKQHFIAEKDFFNFFSNFFPRKWRREIVINTEAVHEAIAIIDTLNDREGIDEAVKAEGNDIKQQLIDTLPYFEWLENISHAIETGEIYKHYPIPEQKYKY</sequence>
<organism evidence="5 6">
    <name type="scientific">Staphylococcus gallinarum</name>
    <dbReference type="NCBI Taxonomy" id="1293"/>
    <lineage>
        <taxon>Bacteria</taxon>
        <taxon>Bacillati</taxon>
        <taxon>Bacillota</taxon>
        <taxon>Bacilli</taxon>
        <taxon>Bacillales</taxon>
        <taxon>Staphylococcaceae</taxon>
        <taxon>Staphylococcus</taxon>
    </lineage>
</organism>
<dbReference type="AlphaFoldDB" id="A0A2T4T029"/>
<dbReference type="EMBL" id="QXRZ01000002">
    <property type="protein sequence ID" value="RIL43659.1"/>
    <property type="molecule type" value="Genomic_DNA"/>
</dbReference>
<dbReference type="InterPro" id="IPR026282">
    <property type="entry name" value="MJ1563"/>
</dbReference>
<evidence type="ECO:0000256" key="2">
    <source>
        <dbReference type="ARBA" id="ARBA00023125"/>
    </source>
</evidence>
<evidence type="ECO:0000313" key="5">
    <source>
        <dbReference type="EMBL" id="RIL43659.1"/>
    </source>
</evidence>
<dbReference type="RefSeq" id="WP_107526852.1">
    <property type="nucleotide sequence ID" value="NZ_JAIBNU010000006.1"/>
</dbReference>
<dbReference type="PIRSF" id="PIRSF006707">
    <property type="entry name" value="MJ1563"/>
    <property type="match status" value="1"/>
</dbReference>
<dbReference type="Gene3D" id="1.10.10.10">
    <property type="entry name" value="Winged helix-like DNA-binding domain superfamily/Winged helix DNA-binding domain"/>
    <property type="match status" value="1"/>
</dbReference>